<feature type="compositionally biased region" description="Basic and acidic residues" evidence="1">
    <location>
        <begin position="306"/>
        <end position="324"/>
    </location>
</feature>
<proteinExistence type="predicted"/>
<accession>A0A9P9I5S2</accession>
<feature type="region of interest" description="Disordered" evidence="1">
    <location>
        <begin position="298"/>
        <end position="330"/>
    </location>
</feature>
<evidence type="ECO:0000256" key="1">
    <source>
        <dbReference type="SAM" id="MobiDB-lite"/>
    </source>
</evidence>
<dbReference type="AlphaFoldDB" id="A0A9P9I5S2"/>
<keyword evidence="3" id="KW-1185">Reference proteome</keyword>
<name>A0A9P9I5S2_9HYPO</name>
<comment type="caution">
    <text evidence="2">The sequence shown here is derived from an EMBL/GenBank/DDBJ whole genome shotgun (WGS) entry which is preliminary data.</text>
</comment>
<dbReference type="Proteomes" id="UP000738349">
    <property type="component" value="Unassembled WGS sequence"/>
</dbReference>
<gene>
    <name evidence="2" type="ORF">EDB81DRAFT_431038</name>
</gene>
<sequence>MSRERGESIKSLVRAYPNERLLVIPPLWTRRHLDLLKCRFETDTNKIHTASVSTYEGHRDHRHESDGSSSQTWFAIPSDAELLSKSQNLKMKRSAMGRLLAYPESLFRESSDILRFFYAKRPVYQQRLLVFLLQGGNHINSCPVVYVDYADITASRTRLLRSKPDGNVILKELQDWTEDPILVSIMISVAQKQAHPSISHLSKNAAKFPSSSRESAILVPRLLVTNREDIENIHFYEALVPRDFLRKFDQPRYRSPDGISMKHLKIPFKPYESLADRVITLLIKSPFLEHRKIMDIYGKAPTNPENDDKKRKRGMTEDHHDIGWKKRSRQ</sequence>
<protein>
    <submittedName>
        <fullName evidence="2">Uncharacterized protein</fullName>
    </submittedName>
</protein>
<dbReference type="EMBL" id="JAGMUV010000059">
    <property type="protein sequence ID" value="KAH7108781.1"/>
    <property type="molecule type" value="Genomic_DNA"/>
</dbReference>
<organism evidence="2 3">
    <name type="scientific">Dactylonectria macrodidyma</name>
    <dbReference type="NCBI Taxonomy" id="307937"/>
    <lineage>
        <taxon>Eukaryota</taxon>
        <taxon>Fungi</taxon>
        <taxon>Dikarya</taxon>
        <taxon>Ascomycota</taxon>
        <taxon>Pezizomycotina</taxon>
        <taxon>Sordariomycetes</taxon>
        <taxon>Hypocreomycetidae</taxon>
        <taxon>Hypocreales</taxon>
        <taxon>Nectriaceae</taxon>
        <taxon>Dactylonectria</taxon>
    </lineage>
</organism>
<dbReference type="OrthoDB" id="5343483at2759"/>
<reference evidence="2" key="1">
    <citation type="journal article" date="2021" name="Nat. Commun.">
        <title>Genetic determinants of endophytism in the Arabidopsis root mycobiome.</title>
        <authorList>
            <person name="Mesny F."/>
            <person name="Miyauchi S."/>
            <person name="Thiergart T."/>
            <person name="Pickel B."/>
            <person name="Atanasova L."/>
            <person name="Karlsson M."/>
            <person name="Huettel B."/>
            <person name="Barry K.W."/>
            <person name="Haridas S."/>
            <person name="Chen C."/>
            <person name="Bauer D."/>
            <person name="Andreopoulos W."/>
            <person name="Pangilinan J."/>
            <person name="LaButti K."/>
            <person name="Riley R."/>
            <person name="Lipzen A."/>
            <person name="Clum A."/>
            <person name="Drula E."/>
            <person name="Henrissat B."/>
            <person name="Kohler A."/>
            <person name="Grigoriev I.V."/>
            <person name="Martin F.M."/>
            <person name="Hacquard S."/>
        </authorList>
    </citation>
    <scope>NUCLEOTIDE SEQUENCE</scope>
    <source>
        <strain evidence="2">MPI-CAGE-AT-0147</strain>
    </source>
</reference>
<evidence type="ECO:0000313" key="2">
    <source>
        <dbReference type="EMBL" id="KAH7108781.1"/>
    </source>
</evidence>
<evidence type="ECO:0000313" key="3">
    <source>
        <dbReference type="Proteomes" id="UP000738349"/>
    </source>
</evidence>